<dbReference type="EMBL" id="CAJVPJ010001151">
    <property type="protein sequence ID" value="CAG8578423.1"/>
    <property type="molecule type" value="Genomic_DNA"/>
</dbReference>
<evidence type="ECO:0000256" key="1">
    <source>
        <dbReference type="SAM" id="MobiDB-lite"/>
    </source>
</evidence>
<organism evidence="2 3">
    <name type="scientific">Paraglomus occultum</name>
    <dbReference type="NCBI Taxonomy" id="144539"/>
    <lineage>
        <taxon>Eukaryota</taxon>
        <taxon>Fungi</taxon>
        <taxon>Fungi incertae sedis</taxon>
        <taxon>Mucoromycota</taxon>
        <taxon>Glomeromycotina</taxon>
        <taxon>Glomeromycetes</taxon>
        <taxon>Paraglomerales</taxon>
        <taxon>Paraglomeraceae</taxon>
        <taxon>Paraglomus</taxon>
    </lineage>
</organism>
<dbReference type="AlphaFoldDB" id="A0A9N9BU86"/>
<feature type="non-terminal residue" evidence="2">
    <location>
        <position position="1"/>
    </location>
</feature>
<dbReference type="Proteomes" id="UP000789572">
    <property type="component" value="Unassembled WGS sequence"/>
</dbReference>
<sequence length="45" mass="5192">KMQLPNTKIEDNTVREIEKQAKGIESGSQQSLFESNHDNVENLYQ</sequence>
<accession>A0A9N9BU86</accession>
<feature type="region of interest" description="Disordered" evidence="1">
    <location>
        <begin position="21"/>
        <end position="45"/>
    </location>
</feature>
<proteinExistence type="predicted"/>
<feature type="compositionally biased region" description="Basic and acidic residues" evidence="1">
    <location>
        <begin position="35"/>
        <end position="45"/>
    </location>
</feature>
<evidence type="ECO:0000313" key="3">
    <source>
        <dbReference type="Proteomes" id="UP000789572"/>
    </source>
</evidence>
<gene>
    <name evidence="2" type="ORF">POCULU_LOCUS6360</name>
</gene>
<protein>
    <submittedName>
        <fullName evidence="2">1730_t:CDS:1</fullName>
    </submittedName>
</protein>
<evidence type="ECO:0000313" key="2">
    <source>
        <dbReference type="EMBL" id="CAG8578423.1"/>
    </source>
</evidence>
<name>A0A9N9BU86_9GLOM</name>
<comment type="caution">
    <text evidence="2">The sequence shown here is derived from an EMBL/GenBank/DDBJ whole genome shotgun (WGS) entry which is preliminary data.</text>
</comment>
<reference evidence="2" key="1">
    <citation type="submission" date="2021-06" db="EMBL/GenBank/DDBJ databases">
        <authorList>
            <person name="Kallberg Y."/>
            <person name="Tangrot J."/>
            <person name="Rosling A."/>
        </authorList>
    </citation>
    <scope>NUCLEOTIDE SEQUENCE</scope>
    <source>
        <strain evidence="2">IA702</strain>
    </source>
</reference>
<keyword evidence="3" id="KW-1185">Reference proteome</keyword>